<accession>A0A140AYP9</accession>
<evidence type="ECO:0000313" key="1">
    <source>
        <dbReference type="EMBL" id="ALK43946.1"/>
    </source>
</evidence>
<dbReference type="EMBL" id="KT271770">
    <property type="protein sequence ID" value="ALK43946.1"/>
    <property type="molecule type" value="Genomic_DNA"/>
</dbReference>
<dbReference type="RefSeq" id="WP_061515201.1">
    <property type="nucleotide sequence ID" value="NZ_JAPHPG010000001.1"/>
</dbReference>
<proteinExistence type="predicted"/>
<protein>
    <submittedName>
        <fullName evidence="1">Uncharacterized protein</fullName>
    </submittedName>
</protein>
<dbReference type="AlphaFoldDB" id="A0A140AYP9"/>
<name>A0A140AYP9_LEGPN</name>
<sequence>MSLTHKYDMIDDYEDFYQEDMDFLKSVHSISLGDIMGDDHDVTIQKNKQFGFDIEIDNDSSQTILREEGIHPYAIESFALFCKRFLSSYAQHCDKE</sequence>
<reference evidence="1" key="1">
    <citation type="journal article" date="2016" name="Cell. Microbiol.">
        <title>Active and Adaptive Legionella CRISPR-Cas reveals a recurrent challenge to the pathogen.</title>
        <authorList>
            <person name="Rao C."/>
            <person name="Guyard C."/>
            <person name="Pelaz C."/>
            <person name="Wasserscheid J."/>
            <person name="Bondy-Denomy J."/>
            <person name="Dewar K."/>
            <person name="Ensminger A.W."/>
        </authorList>
    </citation>
    <scope>NUCLEOTIDE SEQUENCE</scope>
    <source>
        <strain evidence="1">Murcia-2001 4983</strain>
        <plasmid evidence="1">Mobile Element-1</plasmid>
    </source>
</reference>
<organism evidence="1">
    <name type="scientific">Legionella pneumophila</name>
    <dbReference type="NCBI Taxonomy" id="446"/>
    <lineage>
        <taxon>Bacteria</taxon>
        <taxon>Pseudomonadati</taxon>
        <taxon>Pseudomonadota</taxon>
        <taxon>Gammaproteobacteria</taxon>
        <taxon>Legionellales</taxon>
        <taxon>Legionellaceae</taxon>
        <taxon>Legionella</taxon>
    </lineage>
</organism>
<geneLocation type="plasmid" evidence="1">
    <name>Mobile Element-1</name>
</geneLocation>
<keyword evidence="1" id="KW-0614">Plasmid</keyword>